<dbReference type="HOGENOM" id="CLU_030752_2_0_1"/>
<accession>A7S2R6</accession>
<evidence type="ECO:0000313" key="5">
    <source>
        <dbReference type="EMBL" id="EDO41940.1"/>
    </source>
</evidence>
<dbReference type="PhylomeDB" id="A7S2R6"/>
<evidence type="ECO:0000256" key="2">
    <source>
        <dbReference type="PROSITE-ProRule" id="PRU01077"/>
    </source>
</evidence>
<dbReference type="SMART" id="SM00055">
    <property type="entry name" value="FCH"/>
    <property type="match status" value="1"/>
</dbReference>
<feature type="non-terminal residue" evidence="5">
    <location>
        <position position="280"/>
    </location>
</feature>
<feature type="coiled-coil region" evidence="3">
    <location>
        <begin position="162"/>
        <end position="196"/>
    </location>
</feature>
<dbReference type="GO" id="GO:0007010">
    <property type="term" value="P:cytoskeleton organization"/>
    <property type="evidence" value="ECO:0000318"/>
    <property type="project" value="GO_Central"/>
</dbReference>
<proteinExistence type="predicted"/>
<sequence>SFWQVNNYKRTVRRVDDGAKLCDDFMKMVSERAEIEALYAAKLQAWSRKWLDLLNKGPEYGSCKDSWVHVTSEAEQVAQVHINLQSTLLSRVHESVAAWKGANYHKSLLSWKETKNAEEGFSKAQRPWAKRYDDVLKSKKAYYAACRARDQAEKLYNSSDPNTMKEDQIKKTKEKLMKSEREVSTTQDKYKEAVRDITNYNPKYKEDMCFVFDKLQAFEGERKAFFKQTMQGLCNALNVQQFTQIYNELSNKFEKTEPTADLGWWASTYGTDMPIKWPEY</sequence>
<dbReference type="PANTHER" id="PTHR23065">
    <property type="entry name" value="PROLINE-SERINE-THREONINE PHOSPHATASE INTERACTING PROTEIN 1"/>
    <property type="match status" value="1"/>
</dbReference>
<dbReference type="FunFam" id="1.20.1270.60:FF:000009">
    <property type="entry name" value="Protein kinase C and casein kinase substrate in neurons 2"/>
    <property type="match status" value="1"/>
</dbReference>
<dbReference type="CDD" id="cd07655">
    <property type="entry name" value="F-BAR_PACSIN"/>
    <property type="match status" value="1"/>
</dbReference>
<dbReference type="GO" id="GO:0097320">
    <property type="term" value="P:plasma membrane tubulation"/>
    <property type="evidence" value="ECO:0000318"/>
    <property type="project" value="GO_Central"/>
</dbReference>
<evidence type="ECO:0000256" key="3">
    <source>
        <dbReference type="SAM" id="Coils"/>
    </source>
</evidence>
<dbReference type="GO" id="GO:0030100">
    <property type="term" value="P:regulation of endocytosis"/>
    <property type="evidence" value="ECO:0000318"/>
    <property type="project" value="GO_Central"/>
</dbReference>
<keyword evidence="6" id="KW-1185">Reference proteome</keyword>
<dbReference type="SUPFAM" id="SSF103657">
    <property type="entry name" value="BAR/IMD domain-like"/>
    <property type="match status" value="1"/>
</dbReference>
<name>A7S2R6_NEMVE</name>
<protein>
    <recommendedName>
        <fullName evidence="4">F-BAR domain-containing protein</fullName>
    </recommendedName>
</protein>
<dbReference type="STRING" id="45351.A7S2R6"/>
<organism evidence="5 6">
    <name type="scientific">Nematostella vectensis</name>
    <name type="common">Starlet sea anemone</name>
    <dbReference type="NCBI Taxonomy" id="45351"/>
    <lineage>
        <taxon>Eukaryota</taxon>
        <taxon>Metazoa</taxon>
        <taxon>Cnidaria</taxon>
        <taxon>Anthozoa</taxon>
        <taxon>Hexacorallia</taxon>
        <taxon>Actiniaria</taxon>
        <taxon>Edwardsiidae</taxon>
        <taxon>Nematostella</taxon>
    </lineage>
</organism>
<dbReference type="Pfam" id="PF00611">
    <property type="entry name" value="FCH"/>
    <property type="match status" value="1"/>
</dbReference>
<dbReference type="PROSITE" id="PS51741">
    <property type="entry name" value="F_BAR"/>
    <property type="match status" value="1"/>
</dbReference>
<dbReference type="eggNOG" id="KOG2856">
    <property type="taxonomic scope" value="Eukaryota"/>
</dbReference>
<dbReference type="AlphaFoldDB" id="A7S2R6"/>
<dbReference type="GO" id="GO:0005886">
    <property type="term" value="C:plasma membrane"/>
    <property type="evidence" value="ECO:0000318"/>
    <property type="project" value="GO_Central"/>
</dbReference>
<feature type="non-terminal residue" evidence="5">
    <location>
        <position position="1"/>
    </location>
</feature>
<reference evidence="5 6" key="1">
    <citation type="journal article" date="2007" name="Science">
        <title>Sea anemone genome reveals ancestral eumetazoan gene repertoire and genomic organization.</title>
        <authorList>
            <person name="Putnam N.H."/>
            <person name="Srivastava M."/>
            <person name="Hellsten U."/>
            <person name="Dirks B."/>
            <person name="Chapman J."/>
            <person name="Salamov A."/>
            <person name="Terry A."/>
            <person name="Shapiro H."/>
            <person name="Lindquist E."/>
            <person name="Kapitonov V.V."/>
            <person name="Jurka J."/>
            <person name="Genikhovich G."/>
            <person name="Grigoriev I.V."/>
            <person name="Lucas S.M."/>
            <person name="Steele R.E."/>
            <person name="Finnerty J.R."/>
            <person name="Technau U."/>
            <person name="Martindale M.Q."/>
            <person name="Rokhsar D.S."/>
        </authorList>
    </citation>
    <scope>NUCLEOTIDE SEQUENCE [LARGE SCALE GENOMIC DNA]</scope>
    <source>
        <strain evidence="6">CH2 X CH6</strain>
    </source>
</reference>
<feature type="domain" description="F-BAR" evidence="4">
    <location>
        <begin position="1"/>
        <end position="261"/>
    </location>
</feature>
<dbReference type="InParanoid" id="A7S2R6"/>
<dbReference type="GO" id="GO:0005543">
    <property type="term" value="F:phospholipid binding"/>
    <property type="evidence" value="ECO:0000318"/>
    <property type="project" value="GO_Central"/>
</dbReference>
<keyword evidence="2 3" id="KW-0175">Coiled coil</keyword>
<dbReference type="Proteomes" id="UP000001593">
    <property type="component" value="Unassembled WGS sequence"/>
</dbReference>
<dbReference type="PANTHER" id="PTHR23065:SF11">
    <property type="entry name" value="SYNDAPIN, ISOFORM C"/>
    <property type="match status" value="1"/>
</dbReference>
<gene>
    <name evidence="5" type="ORF">NEMVEDRAFT_v1g51540</name>
</gene>
<dbReference type="EMBL" id="DS469570">
    <property type="protein sequence ID" value="EDO41940.1"/>
    <property type="molecule type" value="Genomic_DNA"/>
</dbReference>
<evidence type="ECO:0000256" key="1">
    <source>
        <dbReference type="ARBA" id="ARBA00004184"/>
    </source>
</evidence>
<evidence type="ECO:0000313" key="6">
    <source>
        <dbReference type="Proteomes" id="UP000001593"/>
    </source>
</evidence>
<dbReference type="GO" id="GO:0005737">
    <property type="term" value="C:cytoplasm"/>
    <property type="evidence" value="ECO:0000318"/>
    <property type="project" value="GO_Central"/>
</dbReference>
<dbReference type="InterPro" id="IPR001060">
    <property type="entry name" value="FCH_dom"/>
</dbReference>
<evidence type="ECO:0000259" key="4">
    <source>
        <dbReference type="PROSITE" id="PS51741"/>
    </source>
</evidence>
<dbReference type="InterPro" id="IPR031160">
    <property type="entry name" value="F_BAR_dom"/>
</dbReference>
<dbReference type="InterPro" id="IPR027267">
    <property type="entry name" value="AH/BAR_dom_sf"/>
</dbReference>
<dbReference type="Gene3D" id="1.20.1270.60">
    <property type="entry name" value="Arfaptin homology (AH) domain/BAR domain"/>
    <property type="match status" value="1"/>
</dbReference>
<dbReference type="OMA" id="SGQDEEW"/>
<dbReference type="GO" id="GO:0005768">
    <property type="term" value="C:endosome"/>
    <property type="evidence" value="ECO:0000318"/>
    <property type="project" value="GO_Central"/>
</dbReference>
<comment type="subcellular location">
    <subcellularLocation>
        <location evidence="1">Endomembrane system</location>
        <topology evidence="1">Peripheral membrane protein</topology>
    </subcellularLocation>
</comment>